<evidence type="ECO:0000256" key="3">
    <source>
        <dbReference type="ARBA" id="ARBA00022723"/>
    </source>
</evidence>
<gene>
    <name evidence="7" type="ORF">BDZ31_003319</name>
</gene>
<evidence type="ECO:0000256" key="5">
    <source>
        <dbReference type="ARBA" id="ARBA00022833"/>
    </source>
</evidence>
<keyword evidence="8" id="KW-1185">Reference proteome</keyword>
<dbReference type="SUPFAM" id="SSF51556">
    <property type="entry name" value="Metallo-dependent hydrolases"/>
    <property type="match status" value="1"/>
</dbReference>
<dbReference type="Gene3D" id="3.20.20.140">
    <property type="entry name" value="Metal-dependent hydrolases"/>
    <property type="match status" value="1"/>
</dbReference>
<keyword evidence="3" id="KW-0479">Metal-binding</keyword>
<name>A0A840II48_9ACTN</name>
<feature type="domain" description="Adenosine deaminase" evidence="6">
    <location>
        <begin position="7"/>
        <end position="319"/>
    </location>
</feature>
<organism evidence="7 8">
    <name type="scientific">Conexibacter arvalis</name>
    <dbReference type="NCBI Taxonomy" id="912552"/>
    <lineage>
        <taxon>Bacteria</taxon>
        <taxon>Bacillati</taxon>
        <taxon>Actinomycetota</taxon>
        <taxon>Thermoleophilia</taxon>
        <taxon>Solirubrobacterales</taxon>
        <taxon>Conexibacteraceae</taxon>
        <taxon>Conexibacter</taxon>
    </lineage>
</organism>
<proteinExistence type="inferred from homology"/>
<evidence type="ECO:0000259" key="6">
    <source>
        <dbReference type="Pfam" id="PF00962"/>
    </source>
</evidence>
<dbReference type="NCBIfam" id="TIGR01430">
    <property type="entry name" value="aden_deam"/>
    <property type="match status" value="1"/>
</dbReference>
<protein>
    <submittedName>
        <fullName evidence="7">Aminodeoxyfutalosine deaminase</fullName>
        <ecNumber evidence="7">3.5.4.40</ecNumber>
    </submittedName>
</protein>
<evidence type="ECO:0000256" key="4">
    <source>
        <dbReference type="ARBA" id="ARBA00022801"/>
    </source>
</evidence>
<dbReference type="EC" id="3.5.4.40" evidence="7"/>
<evidence type="ECO:0000313" key="7">
    <source>
        <dbReference type="EMBL" id="MBB4663724.1"/>
    </source>
</evidence>
<dbReference type="PANTHER" id="PTHR43114:SF6">
    <property type="entry name" value="ADENINE DEAMINASE"/>
    <property type="match status" value="1"/>
</dbReference>
<dbReference type="GO" id="GO:0046872">
    <property type="term" value="F:metal ion binding"/>
    <property type="evidence" value="ECO:0007669"/>
    <property type="project" value="UniProtKB-KW"/>
</dbReference>
<comment type="caution">
    <text evidence="7">The sequence shown here is derived from an EMBL/GenBank/DDBJ whole genome shotgun (WGS) entry which is preliminary data.</text>
</comment>
<dbReference type="RefSeq" id="WP_183343435.1">
    <property type="nucleotide sequence ID" value="NZ_JACHNU010000004.1"/>
</dbReference>
<keyword evidence="5" id="KW-0862">Zinc</keyword>
<dbReference type="Pfam" id="PF00962">
    <property type="entry name" value="A_deaminase"/>
    <property type="match status" value="1"/>
</dbReference>
<accession>A0A840II48</accession>
<dbReference type="PANTHER" id="PTHR43114">
    <property type="entry name" value="ADENINE DEAMINASE"/>
    <property type="match status" value="1"/>
</dbReference>
<dbReference type="GO" id="GO:0016814">
    <property type="term" value="F:hydrolase activity, acting on carbon-nitrogen (but not peptide) bonds, in cyclic amidines"/>
    <property type="evidence" value="ECO:0007669"/>
    <property type="project" value="UniProtKB-ARBA"/>
</dbReference>
<evidence type="ECO:0000256" key="2">
    <source>
        <dbReference type="ARBA" id="ARBA00006676"/>
    </source>
</evidence>
<comment type="cofactor">
    <cofactor evidence="1">
        <name>Zn(2+)</name>
        <dbReference type="ChEBI" id="CHEBI:29105"/>
    </cofactor>
</comment>
<evidence type="ECO:0000313" key="8">
    <source>
        <dbReference type="Proteomes" id="UP000585272"/>
    </source>
</evidence>
<dbReference type="InterPro" id="IPR006330">
    <property type="entry name" value="Ado/ade_deaminase"/>
</dbReference>
<dbReference type="GO" id="GO:0019239">
    <property type="term" value="F:deaminase activity"/>
    <property type="evidence" value="ECO:0007669"/>
    <property type="project" value="InterPro"/>
</dbReference>
<dbReference type="EMBL" id="JACHNU010000004">
    <property type="protein sequence ID" value="MBB4663724.1"/>
    <property type="molecule type" value="Genomic_DNA"/>
</dbReference>
<reference evidence="7 8" key="1">
    <citation type="submission" date="2020-08" db="EMBL/GenBank/DDBJ databases">
        <title>Genomic Encyclopedia of Archaeal and Bacterial Type Strains, Phase II (KMG-II): from individual species to whole genera.</title>
        <authorList>
            <person name="Goeker M."/>
        </authorList>
    </citation>
    <scope>NUCLEOTIDE SEQUENCE [LARGE SCALE GENOMIC DNA]</scope>
    <source>
        <strain evidence="7 8">DSM 23288</strain>
    </source>
</reference>
<sequence>MTASGYPKIELHVHLEGAVSPPALFAAARRNGFPLPVATVEELADFMRFRDFEHFIEAWFATTPALQTEQDYRELVVDYARRAQAHGAVYLEAIFSPCDKLDQGISLDTVFTGFTDGVQAAREELGIEVRLTPDITRGVDLEVAKRTAEHAVRYKERGIVALGLGGLEAQFPPEPYAPAFEIARAGGLGSVPHAGEVAGPASIRGALDALHADRIRHGVRAVEDPGLVRELADRAMVLDVCVLSNVRLSVVDSVAAHQLPRLLAAGVPCTVNTDDPTFFACELDEEHAAARSLGADPRALFDAGVAGALCGEETKARLRAIADGFDWAALPAEPAAG</sequence>
<dbReference type="Proteomes" id="UP000585272">
    <property type="component" value="Unassembled WGS sequence"/>
</dbReference>
<dbReference type="AlphaFoldDB" id="A0A840II48"/>
<dbReference type="InterPro" id="IPR001365">
    <property type="entry name" value="A_deaminase_dom"/>
</dbReference>
<evidence type="ECO:0000256" key="1">
    <source>
        <dbReference type="ARBA" id="ARBA00001947"/>
    </source>
</evidence>
<comment type="similarity">
    <text evidence="2">Belongs to the metallo-dependent hydrolases superfamily. Adenosine and AMP deaminases family.</text>
</comment>
<keyword evidence="4 7" id="KW-0378">Hydrolase</keyword>
<dbReference type="InterPro" id="IPR032466">
    <property type="entry name" value="Metal_Hydrolase"/>
</dbReference>